<dbReference type="PANTHER" id="PTHR30055">
    <property type="entry name" value="HTH-TYPE TRANSCRIPTIONAL REGULATOR RUTR"/>
    <property type="match status" value="1"/>
</dbReference>
<dbReference type="SUPFAM" id="SSF46689">
    <property type="entry name" value="Homeodomain-like"/>
    <property type="match status" value="1"/>
</dbReference>
<evidence type="ECO:0000256" key="2">
    <source>
        <dbReference type="PROSITE-ProRule" id="PRU00335"/>
    </source>
</evidence>
<gene>
    <name evidence="4" type="ORF">LWF01_04640</name>
</gene>
<dbReference type="Proteomes" id="UP001209083">
    <property type="component" value="Chromosome"/>
</dbReference>
<reference evidence="4 5" key="1">
    <citation type="submission" date="2023-05" db="EMBL/GenBank/DDBJ databases">
        <title>Lithophilousrod everest ZFBP1038 complete genpme.</title>
        <authorList>
            <person name="Tian M."/>
        </authorList>
    </citation>
    <scope>NUCLEOTIDE SEQUENCE [LARGE SCALE GENOMIC DNA]</scope>
    <source>
        <strain evidence="4 5">ZFBP1038</strain>
    </source>
</reference>
<dbReference type="EMBL" id="CP090958">
    <property type="protein sequence ID" value="WGW13066.1"/>
    <property type="molecule type" value="Genomic_DNA"/>
</dbReference>
<keyword evidence="5" id="KW-1185">Reference proteome</keyword>
<evidence type="ECO:0000259" key="3">
    <source>
        <dbReference type="PROSITE" id="PS50977"/>
    </source>
</evidence>
<feature type="domain" description="HTH tetR-type" evidence="3">
    <location>
        <begin position="14"/>
        <end position="74"/>
    </location>
</feature>
<dbReference type="Gene3D" id="1.10.357.10">
    <property type="entry name" value="Tetracycline Repressor, domain 2"/>
    <property type="match status" value="1"/>
</dbReference>
<sequence>MSRELPAYHRQVAATNRAAILDAATDLFLASGYDRTSLARVAASAGVSKATLFKQFPTKAELFEATVLAAGGTPDGELVDLPPGDFHAGLTALGIAYAELLTRPGIEDLIRVVIAESPKFPELRERTFDFGTLPVLAALGRHLRAENAAGTANVDDPDTAAAQFLGMISTVVFWPRLIHGGWSLSEEETRKVIDEAARTIVARYGRSS</sequence>
<dbReference type="Gene3D" id="1.10.10.60">
    <property type="entry name" value="Homeodomain-like"/>
    <property type="match status" value="1"/>
</dbReference>
<dbReference type="InterPro" id="IPR039536">
    <property type="entry name" value="TetR_C_Proteobacteria"/>
</dbReference>
<dbReference type="PROSITE" id="PS50977">
    <property type="entry name" value="HTH_TETR_2"/>
    <property type="match status" value="1"/>
</dbReference>
<evidence type="ECO:0000313" key="5">
    <source>
        <dbReference type="Proteomes" id="UP001209083"/>
    </source>
</evidence>
<dbReference type="RefSeq" id="WP_349639874.1">
    <property type="nucleotide sequence ID" value="NZ_CP090958.1"/>
</dbReference>
<feature type="DNA-binding region" description="H-T-H motif" evidence="2">
    <location>
        <begin position="37"/>
        <end position="56"/>
    </location>
</feature>
<dbReference type="InterPro" id="IPR050109">
    <property type="entry name" value="HTH-type_TetR-like_transc_reg"/>
</dbReference>
<dbReference type="Pfam" id="PF14246">
    <property type="entry name" value="TetR_C_7"/>
    <property type="match status" value="1"/>
</dbReference>
<accession>A0ABY8QXA6</accession>
<keyword evidence="1 2" id="KW-0238">DNA-binding</keyword>
<organism evidence="4 5">
    <name type="scientific">Saxibacter everestensis</name>
    <dbReference type="NCBI Taxonomy" id="2909229"/>
    <lineage>
        <taxon>Bacteria</taxon>
        <taxon>Bacillati</taxon>
        <taxon>Actinomycetota</taxon>
        <taxon>Actinomycetes</taxon>
        <taxon>Micrococcales</taxon>
        <taxon>Brevibacteriaceae</taxon>
        <taxon>Saxibacter</taxon>
    </lineage>
</organism>
<dbReference type="InterPro" id="IPR009057">
    <property type="entry name" value="Homeodomain-like_sf"/>
</dbReference>
<protein>
    <submittedName>
        <fullName evidence="4">TetR/AcrR family transcriptional regulator</fullName>
    </submittedName>
</protein>
<evidence type="ECO:0000256" key="1">
    <source>
        <dbReference type="ARBA" id="ARBA00023125"/>
    </source>
</evidence>
<dbReference type="SUPFAM" id="SSF48498">
    <property type="entry name" value="Tetracyclin repressor-like, C-terminal domain"/>
    <property type="match status" value="1"/>
</dbReference>
<evidence type="ECO:0000313" key="4">
    <source>
        <dbReference type="EMBL" id="WGW13066.1"/>
    </source>
</evidence>
<proteinExistence type="predicted"/>
<dbReference type="InterPro" id="IPR001647">
    <property type="entry name" value="HTH_TetR"/>
</dbReference>
<dbReference type="PANTHER" id="PTHR30055:SF146">
    <property type="entry name" value="HTH-TYPE TRANSCRIPTIONAL DUAL REGULATOR CECR"/>
    <property type="match status" value="1"/>
</dbReference>
<name>A0ABY8QXA6_9MICO</name>
<dbReference type="PRINTS" id="PR00455">
    <property type="entry name" value="HTHTETR"/>
</dbReference>
<dbReference type="Pfam" id="PF00440">
    <property type="entry name" value="TetR_N"/>
    <property type="match status" value="1"/>
</dbReference>
<dbReference type="InterPro" id="IPR036271">
    <property type="entry name" value="Tet_transcr_reg_TetR-rel_C_sf"/>
</dbReference>